<proteinExistence type="predicted"/>
<reference evidence="2" key="2">
    <citation type="journal article" date="2015" name="Data Brief">
        <title>Shoot transcriptome of the giant reed, Arundo donax.</title>
        <authorList>
            <person name="Barrero R.A."/>
            <person name="Guerrero F.D."/>
            <person name="Moolhuijzen P."/>
            <person name="Goolsby J.A."/>
            <person name="Tidwell J."/>
            <person name="Bellgard S.E."/>
            <person name="Bellgard M.I."/>
        </authorList>
    </citation>
    <scope>NUCLEOTIDE SEQUENCE</scope>
    <source>
        <tissue evidence="2">Shoot tissue taken approximately 20 cm above the soil surface</tissue>
    </source>
</reference>
<reference evidence="2" key="1">
    <citation type="submission" date="2014-09" db="EMBL/GenBank/DDBJ databases">
        <authorList>
            <person name="Magalhaes I.L.F."/>
            <person name="Oliveira U."/>
            <person name="Santos F.R."/>
            <person name="Vidigal T.H.D.A."/>
            <person name="Brescovit A.D."/>
            <person name="Santos A.J."/>
        </authorList>
    </citation>
    <scope>NUCLEOTIDE SEQUENCE</scope>
    <source>
        <tissue evidence="2">Shoot tissue taken approximately 20 cm above the soil surface</tissue>
    </source>
</reference>
<sequence>MKPIRTNIKSKTKKGNINNNNNNNKAFVSNKLG</sequence>
<feature type="region of interest" description="Disordered" evidence="1">
    <location>
        <begin position="1"/>
        <end position="33"/>
    </location>
</feature>
<name>A0A0A9ELC8_ARUDO</name>
<evidence type="ECO:0000313" key="2">
    <source>
        <dbReference type="EMBL" id="JAD96862.1"/>
    </source>
</evidence>
<protein>
    <submittedName>
        <fullName evidence="2">Uncharacterized protein</fullName>
    </submittedName>
</protein>
<dbReference type="AlphaFoldDB" id="A0A0A9ELC8"/>
<evidence type="ECO:0000256" key="1">
    <source>
        <dbReference type="SAM" id="MobiDB-lite"/>
    </source>
</evidence>
<organism evidence="2">
    <name type="scientific">Arundo donax</name>
    <name type="common">Giant reed</name>
    <name type="synonym">Donax arundinaceus</name>
    <dbReference type="NCBI Taxonomy" id="35708"/>
    <lineage>
        <taxon>Eukaryota</taxon>
        <taxon>Viridiplantae</taxon>
        <taxon>Streptophyta</taxon>
        <taxon>Embryophyta</taxon>
        <taxon>Tracheophyta</taxon>
        <taxon>Spermatophyta</taxon>
        <taxon>Magnoliopsida</taxon>
        <taxon>Liliopsida</taxon>
        <taxon>Poales</taxon>
        <taxon>Poaceae</taxon>
        <taxon>PACMAD clade</taxon>
        <taxon>Arundinoideae</taxon>
        <taxon>Arundineae</taxon>
        <taxon>Arundo</taxon>
    </lineage>
</organism>
<feature type="compositionally biased region" description="Low complexity" evidence="1">
    <location>
        <begin position="15"/>
        <end position="25"/>
    </location>
</feature>
<accession>A0A0A9ELC8</accession>
<dbReference type="EMBL" id="GBRH01201033">
    <property type="protein sequence ID" value="JAD96862.1"/>
    <property type="molecule type" value="Transcribed_RNA"/>
</dbReference>